<dbReference type="FunFam" id="1.10.10.60:FF:000060">
    <property type="entry name" value="MYB transcription factor"/>
    <property type="match status" value="1"/>
</dbReference>
<gene>
    <name evidence="10" type="ORF">Nepgr_025919</name>
</gene>
<dbReference type="PANTHER" id="PTHR45614">
    <property type="entry name" value="MYB PROTEIN-RELATED"/>
    <property type="match status" value="1"/>
</dbReference>
<evidence type="ECO:0000256" key="2">
    <source>
        <dbReference type="ARBA" id="ARBA00022737"/>
    </source>
</evidence>
<dbReference type="InterPro" id="IPR050560">
    <property type="entry name" value="MYB_TF"/>
</dbReference>
<keyword evidence="6" id="KW-0539">Nucleus</keyword>
<dbReference type="GO" id="GO:0000978">
    <property type="term" value="F:RNA polymerase II cis-regulatory region sequence-specific DNA binding"/>
    <property type="evidence" value="ECO:0007669"/>
    <property type="project" value="TreeGrafter"/>
</dbReference>
<dbReference type="InterPro" id="IPR001005">
    <property type="entry name" value="SANT/Myb"/>
</dbReference>
<dbReference type="Gene3D" id="1.10.10.60">
    <property type="entry name" value="Homeodomain-like"/>
    <property type="match status" value="2"/>
</dbReference>
<keyword evidence="2" id="KW-0677">Repeat</keyword>
<evidence type="ECO:0000259" key="9">
    <source>
        <dbReference type="PROSITE" id="PS51294"/>
    </source>
</evidence>
<dbReference type="GO" id="GO:0005634">
    <property type="term" value="C:nucleus"/>
    <property type="evidence" value="ECO:0007669"/>
    <property type="project" value="UniProtKB-SubCell"/>
</dbReference>
<evidence type="ECO:0000256" key="7">
    <source>
        <dbReference type="SAM" id="MobiDB-lite"/>
    </source>
</evidence>
<evidence type="ECO:0000313" key="10">
    <source>
        <dbReference type="EMBL" id="GMH24076.1"/>
    </source>
</evidence>
<proteinExistence type="predicted"/>
<keyword evidence="3" id="KW-0805">Transcription regulation</keyword>
<keyword evidence="11" id="KW-1185">Reference proteome</keyword>
<dbReference type="Proteomes" id="UP001279734">
    <property type="component" value="Unassembled WGS sequence"/>
</dbReference>
<keyword evidence="4" id="KW-0238">DNA-binding</keyword>
<dbReference type="InterPro" id="IPR009057">
    <property type="entry name" value="Homeodomain-like_sf"/>
</dbReference>
<dbReference type="SMART" id="SM00717">
    <property type="entry name" value="SANT"/>
    <property type="match status" value="2"/>
</dbReference>
<dbReference type="PROSITE" id="PS50090">
    <property type="entry name" value="MYB_LIKE"/>
    <property type="match status" value="2"/>
</dbReference>
<evidence type="ECO:0000259" key="8">
    <source>
        <dbReference type="PROSITE" id="PS50090"/>
    </source>
</evidence>
<dbReference type="PROSITE" id="PS51294">
    <property type="entry name" value="HTH_MYB"/>
    <property type="match status" value="2"/>
</dbReference>
<dbReference type="EMBL" id="BSYO01000027">
    <property type="protein sequence ID" value="GMH24076.1"/>
    <property type="molecule type" value="Genomic_DNA"/>
</dbReference>
<feature type="domain" description="Myb-like" evidence="8">
    <location>
        <begin position="62"/>
        <end position="112"/>
    </location>
</feature>
<dbReference type="CDD" id="cd00167">
    <property type="entry name" value="SANT"/>
    <property type="match status" value="2"/>
</dbReference>
<evidence type="ECO:0000256" key="6">
    <source>
        <dbReference type="ARBA" id="ARBA00023242"/>
    </source>
</evidence>
<evidence type="ECO:0000256" key="4">
    <source>
        <dbReference type="ARBA" id="ARBA00023125"/>
    </source>
</evidence>
<dbReference type="SUPFAM" id="SSF46689">
    <property type="entry name" value="Homeodomain-like"/>
    <property type="match status" value="1"/>
</dbReference>
<dbReference type="PANTHER" id="PTHR45614:SF295">
    <property type="entry name" value="SUCROSE RESPONSIVE ELEMENT BINDING PROTEIN"/>
    <property type="match status" value="1"/>
</dbReference>
<feature type="domain" description="Myb-like" evidence="8">
    <location>
        <begin position="10"/>
        <end position="61"/>
    </location>
</feature>
<evidence type="ECO:0000313" key="11">
    <source>
        <dbReference type="Proteomes" id="UP001279734"/>
    </source>
</evidence>
<name>A0AAD3Y1Z9_NEPGR</name>
<reference evidence="10" key="1">
    <citation type="submission" date="2023-05" db="EMBL/GenBank/DDBJ databases">
        <title>Nepenthes gracilis genome sequencing.</title>
        <authorList>
            <person name="Fukushima K."/>
        </authorList>
    </citation>
    <scope>NUCLEOTIDE SEQUENCE</scope>
    <source>
        <strain evidence="10">SING2019-196</strain>
    </source>
</reference>
<dbReference type="AlphaFoldDB" id="A0AAD3Y1Z9"/>
<comment type="subcellular location">
    <subcellularLocation>
        <location evidence="1">Nucleus</location>
    </subcellularLocation>
</comment>
<protein>
    <submittedName>
        <fullName evidence="10">Uncharacterized protein</fullName>
    </submittedName>
</protein>
<comment type="caution">
    <text evidence="10">The sequence shown here is derived from an EMBL/GenBank/DDBJ whole genome shotgun (WGS) entry which is preliminary data.</text>
</comment>
<accession>A0AAD3Y1Z9</accession>
<dbReference type="Pfam" id="PF00249">
    <property type="entry name" value="Myb_DNA-binding"/>
    <property type="match status" value="2"/>
</dbReference>
<dbReference type="GO" id="GO:0000981">
    <property type="term" value="F:DNA-binding transcription factor activity, RNA polymerase II-specific"/>
    <property type="evidence" value="ECO:0007669"/>
    <property type="project" value="TreeGrafter"/>
</dbReference>
<evidence type="ECO:0000256" key="3">
    <source>
        <dbReference type="ARBA" id="ARBA00023015"/>
    </source>
</evidence>
<evidence type="ECO:0000256" key="1">
    <source>
        <dbReference type="ARBA" id="ARBA00004123"/>
    </source>
</evidence>
<feature type="domain" description="HTH myb-type" evidence="9">
    <location>
        <begin position="10"/>
        <end position="65"/>
    </location>
</feature>
<feature type="domain" description="HTH myb-type" evidence="9">
    <location>
        <begin position="66"/>
        <end position="116"/>
    </location>
</feature>
<evidence type="ECO:0000256" key="5">
    <source>
        <dbReference type="ARBA" id="ARBA00023163"/>
    </source>
</evidence>
<organism evidence="10 11">
    <name type="scientific">Nepenthes gracilis</name>
    <name type="common">Slender pitcher plant</name>
    <dbReference type="NCBI Taxonomy" id="150966"/>
    <lineage>
        <taxon>Eukaryota</taxon>
        <taxon>Viridiplantae</taxon>
        <taxon>Streptophyta</taxon>
        <taxon>Embryophyta</taxon>
        <taxon>Tracheophyta</taxon>
        <taxon>Spermatophyta</taxon>
        <taxon>Magnoliopsida</taxon>
        <taxon>eudicotyledons</taxon>
        <taxon>Gunneridae</taxon>
        <taxon>Pentapetalae</taxon>
        <taxon>Caryophyllales</taxon>
        <taxon>Nepenthaceae</taxon>
        <taxon>Nepenthes</taxon>
    </lineage>
</organism>
<feature type="compositionally biased region" description="Low complexity" evidence="7">
    <location>
        <begin position="375"/>
        <end position="406"/>
    </location>
</feature>
<feature type="region of interest" description="Disordered" evidence="7">
    <location>
        <begin position="375"/>
        <end position="411"/>
    </location>
</feature>
<dbReference type="InterPro" id="IPR017930">
    <property type="entry name" value="Myb_dom"/>
</dbReference>
<keyword evidence="5" id="KW-0804">Transcription</keyword>
<sequence>MGISGTISKEIDRIKRPWSPEEDQVLMTLVEKHGPRNWSMFSKWIPGRSGKSCRLRWCNQLSPQVQHREFTPDEDDTIIRYHELLGNKWATIARFLNGRTDNAIKNHWNSTLKRKCAAMKVAENGFEVSLQEKPLKRAVSDGSDIVKNVSGLSLNPGSRSGSDVRDSNRHFFRPVFRTGPILMETTSSSASAITSTTTANTTANTNLSLSLPGSDSSDATVSISNSNRPLESVKNSYPIHMLPLPLPTSLHNNLVRQVPKLLPVPPAVKSSQVQFSAELLGVMQEMVRKEVRSYMAGLERRGMWSQAADAENGFEVSLQEKPLKRAVSDGSDIVKNVSGLSLNPGSRSGSDVRDSNRHFFRPVFRTGPFLMETTSSSASAITSTTTANTTAKTDLSLSLPGSDSSDATVSISNSNRPLESVKNSHPIHMLPLPLPTSLHNNLVRQVPKLLPVPPAVKSLQVQFSAELLGVMQEMVRKEVRSYMAGSSGAGCGLRLLMVSRVRRR</sequence>